<dbReference type="Pfam" id="PF03466">
    <property type="entry name" value="LysR_substrate"/>
    <property type="match status" value="1"/>
</dbReference>
<name>A0A1D8UYJ1_9PROT</name>
<dbReference type="RefSeq" id="WP_070404138.1">
    <property type="nucleotide sequence ID" value="NZ_BJVW01000020.1"/>
</dbReference>
<comment type="similarity">
    <text evidence="1">Belongs to the LysR transcriptional regulatory family.</text>
</comment>
<keyword evidence="6" id="KW-1185">Reference proteome</keyword>
<dbReference type="GO" id="GO:0003677">
    <property type="term" value="F:DNA binding"/>
    <property type="evidence" value="ECO:0007669"/>
    <property type="project" value="UniProtKB-KW"/>
</dbReference>
<evidence type="ECO:0000256" key="3">
    <source>
        <dbReference type="ARBA" id="ARBA00023125"/>
    </source>
</evidence>
<sequence>MGIDHINLANLDLNLLVAFDALLEMKNVTLAGKLMGIGQSAMSHNLARLRVIFGDELLTRRAGGMQRTPRAEALRLPVREALLGVQTLLGREATFDPATADRLFRIAMPDSVEMLVMPRLLADIRRSAPGIRLRIYNIDPEDVLHALDEDRIDLGIGIGPFGNAQTHHRRRLLMSDDYVTLFNPALTELKSPLSLPDFLKFPHLLTSLRSGEHGVVDRALSEIGLSRTIAVTTPRFMSVAPLVASAPVLATMHHGPGQMLADIFGLTTSPPPVVLSNVSIEMLWHASYGDDQAHRWLRMTLLDIARPTESDAVGRAN</sequence>
<keyword evidence="3" id="KW-0238">DNA-binding</keyword>
<dbReference type="PANTHER" id="PTHR30118:SF15">
    <property type="entry name" value="TRANSCRIPTIONAL REGULATORY PROTEIN"/>
    <property type="match status" value="1"/>
</dbReference>
<dbReference type="InterPro" id="IPR036390">
    <property type="entry name" value="WH_DNA-bd_sf"/>
</dbReference>
<dbReference type="GO" id="GO:0003700">
    <property type="term" value="F:DNA-binding transcription factor activity"/>
    <property type="evidence" value="ECO:0007669"/>
    <property type="project" value="InterPro"/>
</dbReference>
<gene>
    <name evidence="5" type="ORF">A0U89_15355</name>
</gene>
<dbReference type="CDD" id="cd08464">
    <property type="entry name" value="PBP2_DntR_like_2"/>
    <property type="match status" value="1"/>
</dbReference>
<evidence type="ECO:0000313" key="5">
    <source>
        <dbReference type="EMBL" id="AOX18682.1"/>
    </source>
</evidence>
<evidence type="ECO:0000256" key="2">
    <source>
        <dbReference type="ARBA" id="ARBA00023015"/>
    </source>
</evidence>
<geneLocation type="plasmid" evidence="6">
    <name>pkb14400_2</name>
</geneLocation>
<dbReference type="EMBL" id="CP014676">
    <property type="protein sequence ID" value="AOX18682.1"/>
    <property type="molecule type" value="Genomic_DNA"/>
</dbReference>
<dbReference type="Gene3D" id="1.10.10.10">
    <property type="entry name" value="Winged helix-like DNA-binding domain superfamily/Winged helix DNA-binding domain"/>
    <property type="match status" value="1"/>
</dbReference>
<dbReference type="InterPro" id="IPR000847">
    <property type="entry name" value="LysR_HTH_N"/>
</dbReference>
<dbReference type="InterPro" id="IPR005119">
    <property type="entry name" value="LysR_subst-bd"/>
</dbReference>
<dbReference type="InterPro" id="IPR036388">
    <property type="entry name" value="WH-like_DNA-bd_sf"/>
</dbReference>
<evidence type="ECO:0000313" key="6">
    <source>
        <dbReference type="Proteomes" id="UP000179145"/>
    </source>
</evidence>
<reference evidence="5 6" key="1">
    <citation type="journal article" date="2016" name="Microb. Cell Fact.">
        <title>Dissection of exopolysaccharide biosynthesis in Kozakia baliensis.</title>
        <authorList>
            <person name="Brandt J.U."/>
            <person name="Jakob F."/>
            <person name="Behr J."/>
            <person name="Geissler A.J."/>
            <person name="Vogel R.F."/>
        </authorList>
    </citation>
    <scope>NUCLEOTIDE SEQUENCE [LARGE SCALE GENOMIC DNA]</scope>
    <source>
        <strain evidence="5 6">DSM 14400</strain>
        <plasmid evidence="6">Plasmid pkb14400_2</plasmid>
    </source>
</reference>
<dbReference type="PROSITE" id="PS50931">
    <property type="entry name" value="HTH_LYSR"/>
    <property type="match status" value="1"/>
</dbReference>
<dbReference type="KEGG" id="kba:A0U89_15355"/>
<proteinExistence type="inferred from homology"/>
<dbReference type="SUPFAM" id="SSF46785">
    <property type="entry name" value="Winged helix' DNA-binding domain"/>
    <property type="match status" value="1"/>
</dbReference>
<dbReference type="SUPFAM" id="SSF53850">
    <property type="entry name" value="Periplasmic binding protein-like II"/>
    <property type="match status" value="1"/>
</dbReference>
<organism evidence="5 6">
    <name type="scientific">Kozakia baliensis</name>
    <dbReference type="NCBI Taxonomy" id="153496"/>
    <lineage>
        <taxon>Bacteria</taxon>
        <taxon>Pseudomonadati</taxon>
        <taxon>Pseudomonadota</taxon>
        <taxon>Alphaproteobacteria</taxon>
        <taxon>Acetobacterales</taxon>
        <taxon>Acetobacteraceae</taxon>
        <taxon>Kozakia</taxon>
    </lineage>
</organism>
<evidence type="ECO:0000256" key="1">
    <source>
        <dbReference type="ARBA" id="ARBA00009437"/>
    </source>
</evidence>
<dbReference type="Proteomes" id="UP000179145">
    <property type="component" value="Plasmid pKB14400_2"/>
</dbReference>
<dbReference type="OrthoDB" id="9774011at2"/>
<dbReference type="InterPro" id="IPR050389">
    <property type="entry name" value="LysR-type_TF"/>
</dbReference>
<dbReference type="PANTHER" id="PTHR30118">
    <property type="entry name" value="HTH-TYPE TRANSCRIPTIONAL REGULATOR LEUO-RELATED"/>
    <property type="match status" value="1"/>
</dbReference>
<dbReference type="Pfam" id="PF00126">
    <property type="entry name" value="HTH_1"/>
    <property type="match status" value="1"/>
</dbReference>
<keyword evidence="2" id="KW-0805">Transcription regulation</keyword>
<accession>A0A1D8UYJ1</accession>
<protein>
    <submittedName>
        <fullName evidence="5">LysR family transcriptional regulator</fullName>
    </submittedName>
</protein>
<evidence type="ECO:0000256" key="4">
    <source>
        <dbReference type="ARBA" id="ARBA00023163"/>
    </source>
</evidence>
<keyword evidence="4" id="KW-0804">Transcription</keyword>
<dbReference type="AlphaFoldDB" id="A0A1D8UYJ1"/>
<dbReference type="Gene3D" id="3.40.190.10">
    <property type="entry name" value="Periplasmic binding protein-like II"/>
    <property type="match status" value="2"/>
</dbReference>
<keyword evidence="5" id="KW-0614">Plasmid</keyword>